<dbReference type="Proteomes" id="UP000006727">
    <property type="component" value="Chromosome 23"/>
</dbReference>
<name>A0A2K1IIZ2_PHYPA</name>
<evidence type="ECO:0000313" key="2">
    <source>
        <dbReference type="EMBL" id="PNR29246.1"/>
    </source>
</evidence>
<sequence length="131" mass="14347">MNATRRSSVETAPIPVAPPLPAPPSRRQTLAARLSVTAKVVPEQRVNNFAMRAKRRKAEIGTLVSKKYSAQFRERCAPGSAVLLHTHLEQHLDVYSPSRDEIPAFAFHSHTHQAGSNPSVKSCEPLTRSGS</sequence>
<evidence type="ECO:0000313" key="4">
    <source>
        <dbReference type="Proteomes" id="UP000006727"/>
    </source>
</evidence>
<feature type="region of interest" description="Disordered" evidence="1">
    <location>
        <begin position="108"/>
        <end position="131"/>
    </location>
</feature>
<feature type="compositionally biased region" description="Pro residues" evidence="1">
    <location>
        <begin position="15"/>
        <end position="24"/>
    </location>
</feature>
<evidence type="ECO:0000313" key="3">
    <source>
        <dbReference type="EnsemblPlants" id="Pp3c23_11580V3.1"/>
    </source>
</evidence>
<dbReference type="Gramene" id="Pp3c23_11580V3.1">
    <property type="protein sequence ID" value="Pp3c23_11580V3.1"/>
    <property type="gene ID" value="Pp3c23_11580"/>
</dbReference>
<keyword evidence="4" id="KW-1185">Reference proteome</keyword>
<gene>
    <name evidence="2" type="ORF">PHYPA_027938</name>
</gene>
<dbReference type="EMBL" id="ABEU02000023">
    <property type="protein sequence ID" value="PNR29246.1"/>
    <property type="molecule type" value="Genomic_DNA"/>
</dbReference>
<feature type="region of interest" description="Disordered" evidence="1">
    <location>
        <begin position="1"/>
        <end position="26"/>
    </location>
</feature>
<reference evidence="2 4" key="2">
    <citation type="journal article" date="2018" name="Plant J.">
        <title>The Physcomitrella patens chromosome-scale assembly reveals moss genome structure and evolution.</title>
        <authorList>
            <person name="Lang D."/>
            <person name="Ullrich K.K."/>
            <person name="Murat F."/>
            <person name="Fuchs J."/>
            <person name="Jenkins J."/>
            <person name="Haas F.B."/>
            <person name="Piednoel M."/>
            <person name="Gundlach H."/>
            <person name="Van Bel M."/>
            <person name="Meyberg R."/>
            <person name="Vives C."/>
            <person name="Morata J."/>
            <person name="Symeonidi A."/>
            <person name="Hiss M."/>
            <person name="Muchero W."/>
            <person name="Kamisugi Y."/>
            <person name="Saleh O."/>
            <person name="Blanc G."/>
            <person name="Decker E.L."/>
            <person name="van Gessel N."/>
            <person name="Grimwood J."/>
            <person name="Hayes R.D."/>
            <person name="Graham S.W."/>
            <person name="Gunter L.E."/>
            <person name="McDaniel S.F."/>
            <person name="Hoernstein S.N.W."/>
            <person name="Larsson A."/>
            <person name="Li F.W."/>
            <person name="Perroud P.F."/>
            <person name="Phillips J."/>
            <person name="Ranjan P."/>
            <person name="Rokshar D.S."/>
            <person name="Rothfels C.J."/>
            <person name="Schneider L."/>
            <person name="Shu S."/>
            <person name="Stevenson D.W."/>
            <person name="Thummler F."/>
            <person name="Tillich M."/>
            <person name="Villarreal Aguilar J.C."/>
            <person name="Widiez T."/>
            <person name="Wong G.K."/>
            <person name="Wymore A."/>
            <person name="Zhang Y."/>
            <person name="Zimmer A.D."/>
            <person name="Quatrano R.S."/>
            <person name="Mayer K.F.X."/>
            <person name="Goodstein D."/>
            <person name="Casacuberta J.M."/>
            <person name="Vandepoele K."/>
            <person name="Reski R."/>
            <person name="Cuming A.C."/>
            <person name="Tuskan G.A."/>
            <person name="Maumus F."/>
            <person name="Salse J."/>
            <person name="Schmutz J."/>
            <person name="Rensing S.A."/>
        </authorList>
    </citation>
    <scope>NUCLEOTIDE SEQUENCE [LARGE SCALE GENOMIC DNA]</scope>
    <source>
        <strain evidence="3 4">cv. Gransden 2004</strain>
    </source>
</reference>
<accession>A0A2K1IIZ2</accession>
<dbReference type="InParanoid" id="A0A2K1IIZ2"/>
<reference evidence="3" key="3">
    <citation type="submission" date="2020-12" db="UniProtKB">
        <authorList>
            <consortium name="EnsemblPlants"/>
        </authorList>
    </citation>
    <scope>IDENTIFICATION</scope>
</reference>
<protein>
    <submittedName>
        <fullName evidence="2 3">Uncharacterized protein</fullName>
    </submittedName>
</protein>
<evidence type="ECO:0000256" key="1">
    <source>
        <dbReference type="SAM" id="MobiDB-lite"/>
    </source>
</evidence>
<organism evidence="2">
    <name type="scientific">Physcomitrium patens</name>
    <name type="common">Spreading-leaved earth moss</name>
    <name type="synonym">Physcomitrella patens</name>
    <dbReference type="NCBI Taxonomy" id="3218"/>
    <lineage>
        <taxon>Eukaryota</taxon>
        <taxon>Viridiplantae</taxon>
        <taxon>Streptophyta</taxon>
        <taxon>Embryophyta</taxon>
        <taxon>Bryophyta</taxon>
        <taxon>Bryophytina</taxon>
        <taxon>Bryopsida</taxon>
        <taxon>Funariidae</taxon>
        <taxon>Funariales</taxon>
        <taxon>Funariaceae</taxon>
        <taxon>Physcomitrium</taxon>
    </lineage>
</organism>
<feature type="compositionally biased region" description="Polar residues" evidence="1">
    <location>
        <begin position="1"/>
        <end position="10"/>
    </location>
</feature>
<dbReference type="PaxDb" id="3218-PP1S137_110V6.1"/>
<proteinExistence type="predicted"/>
<dbReference type="AlphaFoldDB" id="A0A2K1IIZ2"/>
<dbReference type="EnsemblPlants" id="Pp3c23_11580V3.1">
    <property type="protein sequence ID" value="Pp3c23_11580V3.1"/>
    <property type="gene ID" value="Pp3c23_11580"/>
</dbReference>
<reference evidence="2 4" key="1">
    <citation type="journal article" date="2008" name="Science">
        <title>The Physcomitrella genome reveals evolutionary insights into the conquest of land by plants.</title>
        <authorList>
            <person name="Rensing S."/>
            <person name="Lang D."/>
            <person name="Zimmer A."/>
            <person name="Terry A."/>
            <person name="Salamov A."/>
            <person name="Shapiro H."/>
            <person name="Nishiyama T."/>
            <person name="Perroud P.-F."/>
            <person name="Lindquist E."/>
            <person name="Kamisugi Y."/>
            <person name="Tanahashi T."/>
            <person name="Sakakibara K."/>
            <person name="Fujita T."/>
            <person name="Oishi K."/>
            <person name="Shin-I T."/>
            <person name="Kuroki Y."/>
            <person name="Toyoda A."/>
            <person name="Suzuki Y."/>
            <person name="Hashimoto A."/>
            <person name="Yamaguchi K."/>
            <person name="Sugano A."/>
            <person name="Kohara Y."/>
            <person name="Fujiyama A."/>
            <person name="Anterola A."/>
            <person name="Aoki S."/>
            <person name="Ashton N."/>
            <person name="Barbazuk W.B."/>
            <person name="Barker E."/>
            <person name="Bennetzen J."/>
            <person name="Bezanilla M."/>
            <person name="Blankenship R."/>
            <person name="Cho S.H."/>
            <person name="Dutcher S."/>
            <person name="Estelle M."/>
            <person name="Fawcett J.A."/>
            <person name="Gundlach H."/>
            <person name="Hanada K."/>
            <person name="Heyl A."/>
            <person name="Hicks K.A."/>
            <person name="Hugh J."/>
            <person name="Lohr M."/>
            <person name="Mayer K."/>
            <person name="Melkozernov A."/>
            <person name="Murata T."/>
            <person name="Nelson D."/>
            <person name="Pils B."/>
            <person name="Prigge M."/>
            <person name="Reiss B."/>
            <person name="Renner T."/>
            <person name="Rombauts S."/>
            <person name="Rushton P."/>
            <person name="Sanderfoot A."/>
            <person name="Schween G."/>
            <person name="Shiu S.-H."/>
            <person name="Stueber K."/>
            <person name="Theodoulou F.L."/>
            <person name="Tu H."/>
            <person name="Van de Peer Y."/>
            <person name="Verrier P.J."/>
            <person name="Waters E."/>
            <person name="Wood A."/>
            <person name="Yang L."/>
            <person name="Cove D."/>
            <person name="Cuming A."/>
            <person name="Hasebe M."/>
            <person name="Lucas S."/>
            <person name="Mishler D.B."/>
            <person name="Reski R."/>
            <person name="Grigoriev I."/>
            <person name="Quatrano R.S."/>
            <person name="Boore J.L."/>
        </authorList>
    </citation>
    <scope>NUCLEOTIDE SEQUENCE [LARGE SCALE GENOMIC DNA]</scope>
    <source>
        <strain evidence="3 4">cv. Gransden 2004</strain>
    </source>
</reference>